<evidence type="ECO:0000313" key="6">
    <source>
        <dbReference type="EMBL" id="ACE04657.1"/>
    </source>
</evidence>
<keyword evidence="4" id="KW-0411">Iron-sulfur</keyword>
<dbReference type="HOGENOM" id="CLU_055690_5_3_10"/>
<organism evidence="6">
    <name type="scientific">Chlorobium phaeobacteroides (strain BS1)</name>
    <dbReference type="NCBI Taxonomy" id="331678"/>
    <lineage>
        <taxon>Bacteria</taxon>
        <taxon>Pseudomonadati</taxon>
        <taxon>Chlorobiota</taxon>
        <taxon>Chlorobiia</taxon>
        <taxon>Chlorobiales</taxon>
        <taxon>Chlorobiaceae</taxon>
        <taxon>Chlorobium/Pelodictyon group</taxon>
        <taxon>Chlorobium</taxon>
    </lineage>
</organism>
<dbReference type="SUPFAM" id="SSF50022">
    <property type="entry name" value="ISP domain"/>
    <property type="match status" value="1"/>
</dbReference>
<dbReference type="GO" id="GO:0051537">
    <property type="term" value="F:2 iron, 2 sulfur cluster binding"/>
    <property type="evidence" value="ECO:0007669"/>
    <property type="project" value="UniProtKB-KW"/>
</dbReference>
<proteinExistence type="predicted"/>
<keyword evidence="1" id="KW-0001">2Fe-2S</keyword>
<dbReference type="Gene3D" id="2.102.10.10">
    <property type="entry name" value="Rieske [2Fe-2S] iron-sulphur domain"/>
    <property type="match status" value="1"/>
</dbReference>
<dbReference type="CDD" id="cd03467">
    <property type="entry name" value="Rieske"/>
    <property type="match status" value="1"/>
</dbReference>
<dbReference type="STRING" id="331678.Cphamn1_1739"/>
<accession>B3EKX1</accession>
<name>B3EKX1_CHLPB</name>
<dbReference type="SMR" id="B3EKX1"/>
<evidence type="ECO:0000256" key="4">
    <source>
        <dbReference type="ARBA" id="ARBA00023014"/>
    </source>
</evidence>
<evidence type="ECO:0000256" key="1">
    <source>
        <dbReference type="ARBA" id="ARBA00022714"/>
    </source>
</evidence>
<reference evidence="6" key="1">
    <citation type="submission" date="2008-06" db="EMBL/GenBank/DDBJ databases">
        <title>Complete sequence of Chlorobium phaeobacteroides BS1.</title>
        <authorList>
            <consortium name="US DOE Joint Genome Institute"/>
            <person name="Lucas S."/>
            <person name="Copeland A."/>
            <person name="Lapidus A."/>
            <person name="Glavina del Rio T."/>
            <person name="Dalin E."/>
            <person name="Tice H."/>
            <person name="Bruce D."/>
            <person name="Goodwin L."/>
            <person name="Pitluck S."/>
            <person name="Schmutz J."/>
            <person name="Larimer F."/>
            <person name="Land M."/>
            <person name="Hauser L."/>
            <person name="Kyrpides N."/>
            <person name="Ovchinnikova G."/>
            <person name="Li T."/>
            <person name="Liu Z."/>
            <person name="Zhao F."/>
            <person name="Overmann J."/>
            <person name="Bryant D.A."/>
            <person name="Richardson P."/>
        </authorList>
    </citation>
    <scope>NUCLEOTIDE SEQUENCE [LARGE SCALE GENOMIC DNA]</scope>
    <source>
        <strain evidence="6">BS1</strain>
    </source>
</reference>
<dbReference type="eggNOG" id="COG2146">
    <property type="taxonomic scope" value="Bacteria"/>
</dbReference>
<dbReference type="AlphaFoldDB" id="B3EKX1"/>
<gene>
    <name evidence="6" type="ordered locus">Cphamn1_1739</name>
</gene>
<dbReference type="PANTHER" id="PTHR21496">
    <property type="entry name" value="FERREDOXIN-RELATED"/>
    <property type="match status" value="1"/>
</dbReference>
<evidence type="ECO:0000259" key="5">
    <source>
        <dbReference type="PROSITE" id="PS51296"/>
    </source>
</evidence>
<evidence type="ECO:0000256" key="2">
    <source>
        <dbReference type="ARBA" id="ARBA00022723"/>
    </source>
</evidence>
<evidence type="ECO:0000256" key="3">
    <source>
        <dbReference type="ARBA" id="ARBA00023004"/>
    </source>
</evidence>
<keyword evidence="2" id="KW-0479">Metal-binding</keyword>
<dbReference type="OrthoDB" id="593800at2"/>
<dbReference type="KEGG" id="cpb:Cphamn1_1739"/>
<dbReference type="PROSITE" id="PS51296">
    <property type="entry name" value="RIESKE"/>
    <property type="match status" value="1"/>
</dbReference>
<dbReference type="InterPro" id="IPR017941">
    <property type="entry name" value="Rieske_2Fe-2S"/>
</dbReference>
<feature type="domain" description="Rieske" evidence="5">
    <location>
        <begin position="3"/>
        <end position="99"/>
    </location>
</feature>
<dbReference type="EMBL" id="CP001101">
    <property type="protein sequence ID" value="ACE04657.1"/>
    <property type="molecule type" value="Genomic_DNA"/>
</dbReference>
<dbReference type="GO" id="GO:0046872">
    <property type="term" value="F:metal ion binding"/>
    <property type="evidence" value="ECO:0007669"/>
    <property type="project" value="UniProtKB-KW"/>
</dbReference>
<dbReference type="Pfam" id="PF00355">
    <property type="entry name" value="Rieske"/>
    <property type="match status" value="1"/>
</dbReference>
<protein>
    <submittedName>
        <fullName evidence="6">Rieske (2Fe-2S) domain protein</fullName>
    </submittedName>
</protein>
<sequence>MNWYKVLDDASQIGEGQLMEANAGGRTIALSKVNGVICALDGTCPHEGGPLGKGDIENGHVTCPWHGYEFQPCTGKDAFNPARGVESFPVEERDDGVYVGV</sequence>
<dbReference type="PANTHER" id="PTHR21496:SF23">
    <property type="entry name" value="3-PHENYLPROPIONATE_CINNAMIC ACID DIOXYGENASE FERREDOXIN SUBUNIT"/>
    <property type="match status" value="1"/>
</dbReference>
<dbReference type="InterPro" id="IPR036922">
    <property type="entry name" value="Rieske_2Fe-2S_sf"/>
</dbReference>
<keyword evidence="3" id="KW-0408">Iron</keyword>